<dbReference type="GO" id="GO:0098797">
    <property type="term" value="C:plasma membrane protein complex"/>
    <property type="evidence" value="ECO:0007669"/>
    <property type="project" value="TreeGrafter"/>
</dbReference>
<comment type="similarity">
    <text evidence="2">Belongs to the TonB family.</text>
</comment>
<dbReference type="InterPro" id="IPR037682">
    <property type="entry name" value="TonB_C"/>
</dbReference>
<dbReference type="GO" id="GO:0031992">
    <property type="term" value="F:energy transducer activity"/>
    <property type="evidence" value="ECO:0007669"/>
    <property type="project" value="TreeGrafter"/>
</dbReference>
<comment type="caution">
    <text evidence="11">The sequence shown here is derived from an EMBL/GenBank/DDBJ whole genome shotgun (WGS) entry which is preliminary data.</text>
</comment>
<proteinExistence type="inferred from homology"/>
<dbReference type="OrthoDB" id="9792439at2"/>
<dbReference type="PANTHER" id="PTHR33446">
    <property type="entry name" value="PROTEIN TONB-RELATED"/>
    <property type="match status" value="1"/>
</dbReference>
<evidence type="ECO:0000256" key="7">
    <source>
        <dbReference type="ARBA" id="ARBA00022927"/>
    </source>
</evidence>
<dbReference type="InterPro" id="IPR051045">
    <property type="entry name" value="TonB-dependent_transducer"/>
</dbReference>
<evidence type="ECO:0000259" key="10">
    <source>
        <dbReference type="PROSITE" id="PS52015"/>
    </source>
</evidence>
<evidence type="ECO:0000256" key="9">
    <source>
        <dbReference type="ARBA" id="ARBA00023136"/>
    </source>
</evidence>
<name>A0A2S7DGU5_9XANT</name>
<dbReference type="Gene3D" id="3.30.1150.10">
    <property type="match status" value="1"/>
</dbReference>
<keyword evidence="8" id="KW-1133">Transmembrane helix</keyword>
<keyword evidence="3" id="KW-0813">Transport</keyword>
<gene>
    <name evidence="11" type="ORF">XmelCFBP4644_10045</name>
</gene>
<sequence>MSMSRAALAGLALAAGLTGCGKSSQQPAAPTVPATELAALKTPPPEYAPELACAGVGGTSVLRVVIGTEGKPTDVSVTQSSGQPVLDEAAQKRVREWQFKPATRNGQAVPQTIQVPVAFKPPVPRPDECFAIEERARRGG</sequence>
<dbReference type="PROSITE" id="PS51257">
    <property type="entry name" value="PROKAR_LIPOPROTEIN"/>
    <property type="match status" value="1"/>
</dbReference>
<keyword evidence="5" id="KW-0997">Cell inner membrane</keyword>
<evidence type="ECO:0000256" key="6">
    <source>
        <dbReference type="ARBA" id="ARBA00022692"/>
    </source>
</evidence>
<accession>A0A2S7DGU5</accession>
<evidence type="ECO:0000256" key="1">
    <source>
        <dbReference type="ARBA" id="ARBA00004383"/>
    </source>
</evidence>
<keyword evidence="9" id="KW-0472">Membrane</keyword>
<dbReference type="EMBL" id="MDEH01000004">
    <property type="protein sequence ID" value="PPU73027.1"/>
    <property type="molecule type" value="Genomic_DNA"/>
</dbReference>
<protein>
    <submittedName>
        <fullName evidence="11">Energy transducer TonB</fullName>
    </submittedName>
</protein>
<dbReference type="PROSITE" id="PS52015">
    <property type="entry name" value="TONB_CTD"/>
    <property type="match status" value="1"/>
</dbReference>
<dbReference type="FunFam" id="3.30.1150.10:FF:000007">
    <property type="entry name" value="Energy transducer TonB"/>
    <property type="match status" value="1"/>
</dbReference>
<evidence type="ECO:0000256" key="8">
    <source>
        <dbReference type="ARBA" id="ARBA00022989"/>
    </source>
</evidence>
<dbReference type="NCBIfam" id="TIGR01352">
    <property type="entry name" value="tonB_Cterm"/>
    <property type="match status" value="1"/>
</dbReference>
<dbReference type="Pfam" id="PF03544">
    <property type="entry name" value="TonB_C"/>
    <property type="match status" value="1"/>
</dbReference>
<keyword evidence="4" id="KW-1003">Cell membrane</keyword>
<evidence type="ECO:0000256" key="3">
    <source>
        <dbReference type="ARBA" id="ARBA00022448"/>
    </source>
</evidence>
<reference evidence="11 12" key="1">
    <citation type="submission" date="2016-08" db="EMBL/GenBank/DDBJ databases">
        <authorList>
            <person name="Seilhamer J.J."/>
        </authorList>
    </citation>
    <scope>NUCLEOTIDE SEQUENCE [LARGE SCALE GENOMIC DNA]</scope>
    <source>
        <strain evidence="11 12">CFBP4644</strain>
    </source>
</reference>
<dbReference type="GO" id="GO:0015031">
    <property type="term" value="P:protein transport"/>
    <property type="evidence" value="ECO:0007669"/>
    <property type="project" value="UniProtKB-KW"/>
</dbReference>
<dbReference type="Proteomes" id="UP000239865">
    <property type="component" value="Unassembled WGS sequence"/>
</dbReference>
<keyword evidence="7" id="KW-0653">Protein transport</keyword>
<evidence type="ECO:0000256" key="4">
    <source>
        <dbReference type="ARBA" id="ARBA00022475"/>
    </source>
</evidence>
<dbReference type="AlphaFoldDB" id="A0A2S7DGU5"/>
<dbReference type="RefSeq" id="WP_104587077.1">
    <property type="nucleotide sequence ID" value="NZ_JAFFQK010000074.1"/>
</dbReference>
<evidence type="ECO:0000313" key="12">
    <source>
        <dbReference type="Proteomes" id="UP000239865"/>
    </source>
</evidence>
<dbReference type="InterPro" id="IPR006260">
    <property type="entry name" value="TonB/TolA_C"/>
</dbReference>
<evidence type="ECO:0000256" key="2">
    <source>
        <dbReference type="ARBA" id="ARBA00006555"/>
    </source>
</evidence>
<evidence type="ECO:0000256" key="5">
    <source>
        <dbReference type="ARBA" id="ARBA00022519"/>
    </source>
</evidence>
<dbReference type="SUPFAM" id="SSF74653">
    <property type="entry name" value="TolA/TonB C-terminal domain"/>
    <property type="match status" value="1"/>
</dbReference>
<comment type="subcellular location">
    <subcellularLocation>
        <location evidence="1">Cell inner membrane</location>
        <topology evidence="1">Single-pass membrane protein</topology>
        <orientation evidence="1">Periplasmic side</orientation>
    </subcellularLocation>
</comment>
<dbReference type="PANTHER" id="PTHR33446:SF2">
    <property type="entry name" value="PROTEIN TONB"/>
    <property type="match status" value="1"/>
</dbReference>
<dbReference type="GO" id="GO:0055085">
    <property type="term" value="P:transmembrane transport"/>
    <property type="evidence" value="ECO:0007669"/>
    <property type="project" value="InterPro"/>
</dbReference>
<keyword evidence="6" id="KW-0812">Transmembrane</keyword>
<organism evidence="11 12">
    <name type="scientific">Xanthomonas melonis</name>
    <dbReference type="NCBI Taxonomy" id="56456"/>
    <lineage>
        <taxon>Bacteria</taxon>
        <taxon>Pseudomonadati</taxon>
        <taxon>Pseudomonadota</taxon>
        <taxon>Gammaproteobacteria</taxon>
        <taxon>Lysobacterales</taxon>
        <taxon>Lysobacteraceae</taxon>
        <taxon>Xanthomonas</taxon>
    </lineage>
</organism>
<evidence type="ECO:0000313" key="11">
    <source>
        <dbReference type="EMBL" id="PPU73027.1"/>
    </source>
</evidence>
<feature type="domain" description="TonB C-terminal" evidence="10">
    <location>
        <begin position="32"/>
        <end position="128"/>
    </location>
</feature>